<sequence length="173" mass="18883">MHTQHVADRLSCGQLYEALQSQDFLSDLGAYLFANLSANLSLDCSQAIFTSQKGQAGPYGRAGLVESDRSLRCPRASNCLPCSPSSQAFPLVVASKKKSSLWLIQSRSPWNPSTQANTSNTITGRAFGPVPHCATSETGAQKLCKALAKLLQEFCSRCTHRWEYQSEGTQCYI</sequence>
<accession>A0A238KBX8</accession>
<dbReference type="Proteomes" id="UP000220836">
    <property type="component" value="Unassembled WGS sequence"/>
</dbReference>
<dbReference type="EMBL" id="FXYH01000006">
    <property type="protein sequence ID" value="SMX40348.1"/>
    <property type="molecule type" value="Genomic_DNA"/>
</dbReference>
<name>A0A238KBX8_9RHOB</name>
<evidence type="ECO:0000313" key="2">
    <source>
        <dbReference type="Proteomes" id="UP000220836"/>
    </source>
</evidence>
<protein>
    <submittedName>
        <fullName evidence="1">Uncharacterized protein</fullName>
    </submittedName>
</protein>
<organism evidence="1 2">
    <name type="scientific">Pelagimonas varians</name>
    <dbReference type="NCBI Taxonomy" id="696760"/>
    <lineage>
        <taxon>Bacteria</taxon>
        <taxon>Pseudomonadati</taxon>
        <taxon>Pseudomonadota</taxon>
        <taxon>Alphaproteobacteria</taxon>
        <taxon>Rhodobacterales</taxon>
        <taxon>Roseobacteraceae</taxon>
        <taxon>Pelagimonas</taxon>
    </lineage>
</organism>
<dbReference type="AlphaFoldDB" id="A0A238KBX8"/>
<reference evidence="1 2" key="1">
    <citation type="submission" date="2017-05" db="EMBL/GenBank/DDBJ databases">
        <authorList>
            <person name="Song R."/>
            <person name="Chenine A.L."/>
            <person name="Ruprecht R.M."/>
        </authorList>
    </citation>
    <scope>NUCLEOTIDE SEQUENCE [LARGE SCALE GENOMIC DNA]</scope>
    <source>
        <strain evidence="1 2">CECT 8663</strain>
    </source>
</reference>
<proteinExistence type="predicted"/>
<gene>
    <name evidence="1" type="ORF">PEV8663_01983</name>
</gene>
<keyword evidence="2" id="KW-1185">Reference proteome</keyword>
<evidence type="ECO:0000313" key="1">
    <source>
        <dbReference type="EMBL" id="SMX40348.1"/>
    </source>
</evidence>